<dbReference type="Gene3D" id="1.10.405.20">
    <property type="match status" value="1"/>
</dbReference>
<evidence type="ECO:0000313" key="3">
    <source>
        <dbReference type="Proteomes" id="UP000325579"/>
    </source>
</evidence>
<keyword evidence="1" id="KW-0732">Signal</keyword>
<dbReference type="AlphaFoldDB" id="A0A5N7CSK3"/>
<dbReference type="InterPro" id="IPR036188">
    <property type="entry name" value="FAD/NAD-bd_sf"/>
</dbReference>
<gene>
    <name evidence="2" type="ORF">BDV37DRAFT_266280</name>
</gene>
<organism evidence="2 3">
    <name type="scientific">Aspergillus pseudonomiae</name>
    <dbReference type="NCBI Taxonomy" id="1506151"/>
    <lineage>
        <taxon>Eukaryota</taxon>
        <taxon>Fungi</taxon>
        <taxon>Dikarya</taxon>
        <taxon>Ascomycota</taxon>
        <taxon>Pezizomycotina</taxon>
        <taxon>Eurotiomycetes</taxon>
        <taxon>Eurotiomycetidae</taxon>
        <taxon>Eurotiales</taxon>
        <taxon>Aspergillaceae</taxon>
        <taxon>Aspergillus</taxon>
        <taxon>Aspergillus subgen. Circumdati</taxon>
    </lineage>
</organism>
<evidence type="ECO:0008006" key="4">
    <source>
        <dbReference type="Google" id="ProtNLM"/>
    </source>
</evidence>
<dbReference type="RefSeq" id="XP_031934510.1">
    <property type="nucleotide sequence ID" value="XM_032083894.1"/>
</dbReference>
<dbReference type="EMBL" id="ML736912">
    <property type="protein sequence ID" value="KAE8397191.1"/>
    <property type="molecule type" value="Genomic_DNA"/>
</dbReference>
<protein>
    <recommendedName>
        <fullName evidence="4">Amine oxidase domain-containing protein</fullName>
    </recommendedName>
</protein>
<sequence length="394" mass="43867">MKTPFACPLASLFINYAALSSAGFTALPFQCDYDTTNLVDVVVMGGGASGTHAAIQLRRQNRTIALIEQEERLGGQVNTYLDPKTGIKVEYGVNQYTHNDAATQLFEYLKVPYVQGLVENRQSATYFDFSNGGKAYKKDKRMSLEALEIYQEQLARYSYLEDGFFLPNPVSEDLLLPFGDFARKFGIEHGVAALSVGMGDVVSLPTIHVMKHYGSAIFQNKFLFTAHQNNQELYDRAKELLEPGVLLSSKSHRIQRTGDKDVRLCLETPSGTHLVHAKRLIMTIPPISESLQSTVIDLEPEEAIIFSNLSQIGYYTSLVRIPGLANSLLPLENADGNDTIFGLAKLPGIWRVTQTAIPGLYQIEYGSKTVLPDDVVQRQTLADLTRLRCRLHLR</sequence>
<keyword evidence="3" id="KW-1185">Reference proteome</keyword>
<dbReference type="Gene3D" id="3.30.70.1990">
    <property type="match status" value="1"/>
</dbReference>
<evidence type="ECO:0000256" key="1">
    <source>
        <dbReference type="SAM" id="SignalP"/>
    </source>
</evidence>
<reference evidence="2 3" key="1">
    <citation type="submission" date="2019-04" db="EMBL/GenBank/DDBJ databases">
        <authorList>
            <consortium name="DOE Joint Genome Institute"/>
            <person name="Mondo S."/>
            <person name="Kjaerbolling I."/>
            <person name="Vesth T."/>
            <person name="Frisvad J.C."/>
            <person name="Nybo J.L."/>
            <person name="Theobald S."/>
            <person name="Kildgaard S."/>
            <person name="Isbrandt T."/>
            <person name="Kuo A."/>
            <person name="Sato A."/>
            <person name="Lyhne E.K."/>
            <person name="Kogle M.E."/>
            <person name="Wiebenga A."/>
            <person name="Kun R.S."/>
            <person name="Lubbers R.J."/>
            <person name="Makela M.R."/>
            <person name="Barry K."/>
            <person name="Chovatia M."/>
            <person name="Clum A."/>
            <person name="Daum C."/>
            <person name="Haridas S."/>
            <person name="He G."/>
            <person name="LaButti K."/>
            <person name="Lipzen A."/>
            <person name="Riley R."/>
            <person name="Salamov A."/>
            <person name="Simmons B.A."/>
            <person name="Magnuson J.K."/>
            <person name="Henrissat B."/>
            <person name="Mortensen U.H."/>
            <person name="Larsen T.O."/>
            <person name="Devries R.P."/>
            <person name="Grigoriev I.V."/>
            <person name="Machida M."/>
            <person name="Baker S.E."/>
            <person name="Andersen M.R."/>
            <person name="Cantor M.N."/>
            <person name="Hua S.X."/>
        </authorList>
    </citation>
    <scope>NUCLEOTIDE SEQUENCE [LARGE SCALE GENOMIC DNA]</scope>
    <source>
        <strain evidence="2 3">CBS 119388</strain>
    </source>
</reference>
<dbReference type="Pfam" id="PF13450">
    <property type="entry name" value="NAD_binding_8"/>
    <property type="match status" value="1"/>
</dbReference>
<dbReference type="Proteomes" id="UP000325579">
    <property type="component" value="Unassembled WGS sequence"/>
</dbReference>
<name>A0A5N7CSK3_9EURO</name>
<accession>A0A5N7CSK3</accession>
<proteinExistence type="predicted"/>
<dbReference type="SUPFAM" id="SSF51905">
    <property type="entry name" value="FAD/NAD(P)-binding domain"/>
    <property type="match status" value="1"/>
</dbReference>
<feature type="chain" id="PRO_5025028510" description="Amine oxidase domain-containing protein" evidence="1">
    <location>
        <begin position="23"/>
        <end position="394"/>
    </location>
</feature>
<dbReference type="Gene3D" id="3.50.50.60">
    <property type="entry name" value="FAD/NAD(P)-binding domain"/>
    <property type="match status" value="1"/>
</dbReference>
<evidence type="ECO:0000313" key="2">
    <source>
        <dbReference type="EMBL" id="KAE8397191.1"/>
    </source>
</evidence>
<dbReference type="GeneID" id="43668585"/>
<dbReference type="OrthoDB" id="68575at2759"/>
<feature type="signal peptide" evidence="1">
    <location>
        <begin position="1"/>
        <end position="22"/>
    </location>
</feature>